<dbReference type="Proteomes" id="UP000000724">
    <property type="component" value="Contig Pc00c22"/>
</dbReference>
<evidence type="ECO:0000313" key="2">
    <source>
        <dbReference type="Proteomes" id="UP000000724"/>
    </source>
</evidence>
<gene>
    <name evidence="1" type="ORF">Pc22g08780</name>
    <name evidence="1" type="ORF">PCH_Pc22g08780</name>
</gene>
<dbReference type="AlphaFoldDB" id="B6HT37"/>
<accession>B6HT37</accession>
<dbReference type="OrthoDB" id="4364698at2759"/>
<organism evidence="1 2">
    <name type="scientific">Penicillium rubens (strain ATCC 28089 / DSM 1075 / NRRL 1951 / Wisconsin 54-1255)</name>
    <name type="common">Penicillium chrysogenum</name>
    <dbReference type="NCBI Taxonomy" id="500485"/>
    <lineage>
        <taxon>Eukaryota</taxon>
        <taxon>Fungi</taxon>
        <taxon>Dikarya</taxon>
        <taxon>Ascomycota</taxon>
        <taxon>Pezizomycotina</taxon>
        <taxon>Eurotiomycetes</taxon>
        <taxon>Eurotiomycetidae</taxon>
        <taxon>Eurotiales</taxon>
        <taxon>Aspergillaceae</taxon>
        <taxon>Penicillium</taxon>
        <taxon>Penicillium chrysogenum species complex</taxon>
    </lineage>
</organism>
<reference evidence="1 2" key="1">
    <citation type="journal article" date="2008" name="Nat. Biotechnol.">
        <title>Genome sequencing and analysis of the filamentous fungus Penicillium chrysogenum.</title>
        <authorList>
            <person name="van den Berg M.A."/>
            <person name="Albang R."/>
            <person name="Albermann K."/>
            <person name="Badger J.H."/>
            <person name="Daran J.-M."/>
            <person name="Driessen A.J.M."/>
            <person name="Garcia-Estrada C."/>
            <person name="Fedorova N.D."/>
            <person name="Harris D.M."/>
            <person name="Heijne W.H.M."/>
            <person name="Joardar V.S."/>
            <person name="Kiel J.A.K.W."/>
            <person name="Kovalchuk A."/>
            <person name="Martin J.F."/>
            <person name="Nierman W.C."/>
            <person name="Nijland J.G."/>
            <person name="Pronk J.T."/>
            <person name="Roubos J.A."/>
            <person name="van der Klei I.J."/>
            <person name="van Peij N.N.M.E."/>
            <person name="Veenhuis M."/>
            <person name="von Doehren H."/>
            <person name="Wagner C."/>
            <person name="Wortman J.R."/>
            <person name="Bovenberg R.A.L."/>
        </authorList>
    </citation>
    <scope>NUCLEOTIDE SEQUENCE [LARGE SCALE GENOMIC DNA]</scope>
    <source>
        <strain evidence="2">ATCC 28089 / DSM 1075 / NRRL 1951 / Wisconsin 54-1255</strain>
    </source>
</reference>
<dbReference type="EMBL" id="AM920437">
    <property type="protein sequence ID" value="CAP98166.1"/>
    <property type="molecule type" value="Genomic_DNA"/>
</dbReference>
<name>B6HT37_PENRW</name>
<evidence type="ECO:0000313" key="1">
    <source>
        <dbReference type="EMBL" id="CAP98166.1"/>
    </source>
</evidence>
<dbReference type="HOGENOM" id="CLU_1349329_0_0_1"/>
<sequence>MPSKHKHHYAVSSVFDDNLTVCSGCMTICGCPKAIELRKDGKDDPVPKGSRWLEVSVALRESSTLKVEFTLRMQKAKEEEKRSEEEVKGRMRSGEEKKEEERCWGAGRMPEEDGCDIYKAQYSVLPVHSTFKPPDGNKYRESAVPPGVSILVRTWDMGQVRVLVLVPRGVSPGALGSVMVALEELQAAFCIFKVFAKLPEALR</sequence>
<dbReference type="VEuPathDB" id="FungiDB:PCH_Pc22g08780"/>
<keyword evidence="2" id="KW-1185">Reference proteome</keyword>
<proteinExistence type="predicted"/>
<protein>
    <submittedName>
        <fullName evidence="1">Uncharacterized protein</fullName>
    </submittedName>
</protein>
<dbReference type="PROSITE" id="PS51257">
    <property type="entry name" value="PROKAR_LIPOPROTEIN"/>
    <property type="match status" value="1"/>
</dbReference>